<feature type="compositionally biased region" description="Polar residues" evidence="1">
    <location>
        <begin position="11"/>
        <end position="21"/>
    </location>
</feature>
<evidence type="ECO:0000313" key="3">
    <source>
        <dbReference type="Proteomes" id="UP000235786"/>
    </source>
</evidence>
<sequence length="152" mass="17068">MQASPPPPSSRTRWTNHSRSSTFAVTPECLDKPRPEWRPASRQEALEDCAVTFLCSAIRYSFCCPHLRLCECAPHHEGLPLGTLYPDLDCIRCRNDTTPRIAFVVPPRTSRRQSYLARRLPRNPSALSLFEISSSCEYTIVHGGTAVGTPLR</sequence>
<proteinExistence type="predicted"/>
<reference evidence="2 3" key="1">
    <citation type="submission" date="2016-04" db="EMBL/GenBank/DDBJ databases">
        <title>A degradative enzymes factory behind the ericoid mycorrhizal symbiosis.</title>
        <authorList>
            <consortium name="DOE Joint Genome Institute"/>
            <person name="Martino E."/>
            <person name="Morin E."/>
            <person name="Grelet G."/>
            <person name="Kuo A."/>
            <person name="Kohler A."/>
            <person name="Daghino S."/>
            <person name="Barry K."/>
            <person name="Choi C."/>
            <person name="Cichocki N."/>
            <person name="Clum A."/>
            <person name="Copeland A."/>
            <person name="Hainaut M."/>
            <person name="Haridas S."/>
            <person name="Labutti K."/>
            <person name="Lindquist E."/>
            <person name="Lipzen A."/>
            <person name="Khouja H.-R."/>
            <person name="Murat C."/>
            <person name="Ohm R."/>
            <person name="Olson A."/>
            <person name="Spatafora J."/>
            <person name="Veneault-Fourrey C."/>
            <person name="Henrissat B."/>
            <person name="Grigoriev I."/>
            <person name="Martin F."/>
            <person name="Perotto S."/>
        </authorList>
    </citation>
    <scope>NUCLEOTIDE SEQUENCE [LARGE SCALE GENOMIC DNA]</scope>
    <source>
        <strain evidence="2 3">F</strain>
    </source>
</reference>
<accession>A0A2J6S0K2</accession>
<dbReference type="EMBL" id="KZ613941">
    <property type="protein sequence ID" value="PMD44304.1"/>
    <property type="molecule type" value="Genomic_DNA"/>
</dbReference>
<protein>
    <submittedName>
        <fullName evidence="2">Uncharacterized protein</fullName>
    </submittedName>
</protein>
<organism evidence="2 3">
    <name type="scientific">Hyaloscypha variabilis (strain UAMH 11265 / GT02V1 / F)</name>
    <name type="common">Meliniomyces variabilis</name>
    <dbReference type="NCBI Taxonomy" id="1149755"/>
    <lineage>
        <taxon>Eukaryota</taxon>
        <taxon>Fungi</taxon>
        <taxon>Dikarya</taxon>
        <taxon>Ascomycota</taxon>
        <taxon>Pezizomycotina</taxon>
        <taxon>Leotiomycetes</taxon>
        <taxon>Helotiales</taxon>
        <taxon>Hyaloscyphaceae</taxon>
        <taxon>Hyaloscypha</taxon>
        <taxon>Hyaloscypha variabilis</taxon>
    </lineage>
</organism>
<keyword evidence="3" id="KW-1185">Reference proteome</keyword>
<feature type="region of interest" description="Disordered" evidence="1">
    <location>
        <begin position="1"/>
        <end position="21"/>
    </location>
</feature>
<gene>
    <name evidence="2" type="ORF">L207DRAFT_278320</name>
</gene>
<evidence type="ECO:0000256" key="1">
    <source>
        <dbReference type="SAM" id="MobiDB-lite"/>
    </source>
</evidence>
<evidence type="ECO:0000313" key="2">
    <source>
        <dbReference type="EMBL" id="PMD44304.1"/>
    </source>
</evidence>
<dbReference type="Proteomes" id="UP000235786">
    <property type="component" value="Unassembled WGS sequence"/>
</dbReference>
<dbReference type="AlphaFoldDB" id="A0A2J6S0K2"/>
<name>A0A2J6S0K2_HYAVF</name>